<dbReference type="Gene3D" id="3.20.20.70">
    <property type="entry name" value="Aldolase class I"/>
    <property type="match status" value="1"/>
</dbReference>
<evidence type="ECO:0000256" key="1">
    <source>
        <dbReference type="ARBA" id="ARBA00022630"/>
    </source>
</evidence>
<protein>
    <recommendedName>
        <fullName evidence="6">Nitronate monooxygenase</fullName>
    </recommendedName>
</protein>
<dbReference type="InterPro" id="IPR004136">
    <property type="entry name" value="NMO"/>
</dbReference>
<evidence type="ECO:0000256" key="2">
    <source>
        <dbReference type="ARBA" id="ARBA00022643"/>
    </source>
</evidence>
<keyword evidence="3" id="KW-0560">Oxidoreductase</keyword>
<dbReference type="EMBL" id="JBAHYK010001301">
    <property type="protein sequence ID" value="KAL0568585.1"/>
    <property type="molecule type" value="Genomic_DNA"/>
</dbReference>
<name>A0ABR3F087_9AGAR</name>
<dbReference type="PANTHER" id="PTHR32332">
    <property type="entry name" value="2-NITROPROPANE DIOXYGENASE"/>
    <property type="match status" value="1"/>
</dbReference>
<dbReference type="CDD" id="cd04730">
    <property type="entry name" value="NPD_like"/>
    <property type="match status" value="1"/>
</dbReference>
<evidence type="ECO:0000313" key="4">
    <source>
        <dbReference type="EMBL" id="KAL0568585.1"/>
    </source>
</evidence>
<sequence length="344" mass="36787">MIPISTRLTEVLGVKTPIALAPMGGIVRAEMVTAVTKAGGFGFLGTANDSPELIVEQFKIIRSQLGLQDTDVLPVGIGFIGWVLDRTETSNEPRLEKTLAEKPKAIWFAFGKDLSPHVRKVRDYDAKRDHKTLVFVLINTVEEALRAANEWKVDGLIVQGSEAGGHGGSSAPPLSVLLRAVIEALPEDGPVLVAAGGIANGAQIASILTLGASGVVLGTRFLLTHEAIFMPIKKQILVEAGLNSTARSMAFDEVNRSMFWPDGIDGRAIANKIIDDEREGLELEERLKRHDESKANGEKVRQVVWAGAGAGLANEIKSTSEVVAELHSQALEALKRAATLVPSA</sequence>
<dbReference type="Proteomes" id="UP001465976">
    <property type="component" value="Unassembled WGS sequence"/>
</dbReference>
<organism evidence="4 5">
    <name type="scientific">Marasmius crinis-equi</name>
    <dbReference type="NCBI Taxonomy" id="585013"/>
    <lineage>
        <taxon>Eukaryota</taxon>
        <taxon>Fungi</taxon>
        <taxon>Dikarya</taxon>
        <taxon>Basidiomycota</taxon>
        <taxon>Agaricomycotina</taxon>
        <taxon>Agaricomycetes</taxon>
        <taxon>Agaricomycetidae</taxon>
        <taxon>Agaricales</taxon>
        <taxon>Marasmiineae</taxon>
        <taxon>Marasmiaceae</taxon>
        <taxon>Marasmius</taxon>
    </lineage>
</organism>
<dbReference type="SUPFAM" id="SSF51412">
    <property type="entry name" value="Inosine monophosphate dehydrogenase (IMPDH)"/>
    <property type="match status" value="1"/>
</dbReference>
<evidence type="ECO:0008006" key="6">
    <source>
        <dbReference type="Google" id="ProtNLM"/>
    </source>
</evidence>
<dbReference type="InterPro" id="IPR013785">
    <property type="entry name" value="Aldolase_TIM"/>
</dbReference>
<keyword evidence="5" id="KW-1185">Reference proteome</keyword>
<evidence type="ECO:0000313" key="5">
    <source>
        <dbReference type="Proteomes" id="UP001465976"/>
    </source>
</evidence>
<dbReference type="PANTHER" id="PTHR32332:SF31">
    <property type="entry name" value="2-NITROPROPANE DIOXYGENASE FAMILY, PUTATIVE (AFU_ORTHOLOGUE AFUA_2G09850)-RELATED"/>
    <property type="match status" value="1"/>
</dbReference>
<reference evidence="4 5" key="1">
    <citation type="submission" date="2024-02" db="EMBL/GenBank/DDBJ databases">
        <title>A draft genome for the cacao thread blight pathogen Marasmius crinis-equi.</title>
        <authorList>
            <person name="Cohen S.P."/>
            <person name="Baruah I.K."/>
            <person name="Amoako-Attah I."/>
            <person name="Bukari Y."/>
            <person name="Meinhardt L.W."/>
            <person name="Bailey B.A."/>
        </authorList>
    </citation>
    <scope>NUCLEOTIDE SEQUENCE [LARGE SCALE GENOMIC DNA]</scope>
    <source>
        <strain evidence="4 5">GH-76</strain>
    </source>
</reference>
<accession>A0ABR3F087</accession>
<dbReference type="Pfam" id="PF03060">
    <property type="entry name" value="NMO"/>
    <property type="match status" value="2"/>
</dbReference>
<comment type="caution">
    <text evidence="4">The sequence shown here is derived from an EMBL/GenBank/DDBJ whole genome shotgun (WGS) entry which is preliminary data.</text>
</comment>
<evidence type="ECO:0000256" key="3">
    <source>
        <dbReference type="ARBA" id="ARBA00023002"/>
    </source>
</evidence>
<proteinExistence type="predicted"/>
<keyword evidence="1" id="KW-0285">Flavoprotein</keyword>
<keyword evidence="2" id="KW-0288">FMN</keyword>
<gene>
    <name evidence="4" type="ORF">V5O48_013403</name>
</gene>